<dbReference type="AlphaFoldDB" id="A0A2D0JJE7"/>
<evidence type="ECO:0000313" key="3">
    <source>
        <dbReference type="EMBL" id="PHM45589.1"/>
    </source>
</evidence>
<accession>A0A2D0JJE7</accession>
<gene>
    <name evidence="3" type="ORF">Xmir_04223</name>
</gene>
<reference evidence="3 4" key="1">
    <citation type="journal article" date="2017" name="Nat. Microbiol.">
        <title>Natural product diversity associated with the nematode symbionts Photorhabdus and Xenorhabdus.</title>
        <authorList>
            <person name="Tobias N.J."/>
            <person name="Wolff H."/>
            <person name="Djahanschiri B."/>
            <person name="Grundmann F."/>
            <person name="Kronenwerth M."/>
            <person name="Shi Y.M."/>
            <person name="Simonyi S."/>
            <person name="Grun P."/>
            <person name="Shapiro-Ilan D."/>
            <person name="Pidot S.J."/>
            <person name="Stinear T.P."/>
            <person name="Ebersberger I."/>
            <person name="Bode H.B."/>
        </authorList>
    </citation>
    <scope>NUCLEOTIDE SEQUENCE [LARGE SCALE GENOMIC DNA]</scope>
    <source>
        <strain evidence="3 4">DSM 17902</strain>
    </source>
</reference>
<feature type="domain" description="Thoeris anti-defense 2-like" evidence="1">
    <location>
        <begin position="32"/>
        <end position="95"/>
    </location>
</feature>
<name>A0A2D0JJE7_9GAMM</name>
<feature type="domain" description="DUF7823" evidence="2">
    <location>
        <begin position="132"/>
        <end position="245"/>
    </location>
</feature>
<dbReference type="InterPro" id="IPR021361">
    <property type="entry name" value="Tad2-like_dom"/>
</dbReference>
<evidence type="ECO:0000259" key="2">
    <source>
        <dbReference type="Pfam" id="PF25136"/>
    </source>
</evidence>
<keyword evidence="4" id="KW-1185">Reference proteome</keyword>
<dbReference type="Proteomes" id="UP000221980">
    <property type="component" value="Unassembled WGS sequence"/>
</dbReference>
<sequence length="248" mass="28326">MSDVNKLENKQCPFDPEQYKVKINDTVAPVGSYPWAMIQVYLGNKLYRSDWNFPVEYIRLAGIPDGDPYIEKYTPNNPDHWQPTQEDMLACDWSLMDCKLSFNLISGTETSSHFGNIGWGYISDSLVGWPRTMGALNITSNNEIDITEISSFSWGEKSNTLYINISTKQDEDSYQKVGALFQNKELRVVVNNESYNLGRAQLGHHEGSGPYDYEFSYQNSEAQKLGALLQQMQKTGQPQNFCLDWIDK</sequence>
<evidence type="ECO:0000259" key="1">
    <source>
        <dbReference type="Pfam" id="PF11195"/>
    </source>
</evidence>
<comment type="caution">
    <text evidence="3">The sequence shown here is derived from an EMBL/GenBank/DDBJ whole genome shotgun (WGS) entry which is preliminary data.</text>
</comment>
<dbReference type="Pfam" id="PF25136">
    <property type="entry name" value="DUF7823"/>
    <property type="match status" value="1"/>
</dbReference>
<evidence type="ECO:0000313" key="4">
    <source>
        <dbReference type="Proteomes" id="UP000221980"/>
    </source>
</evidence>
<proteinExistence type="predicted"/>
<protein>
    <submittedName>
        <fullName evidence="3">Uncharacterized protein</fullName>
    </submittedName>
</protein>
<dbReference type="EMBL" id="NITZ01000044">
    <property type="protein sequence ID" value="PHM45589.1"/>
    <property type="molecule type" value="Genomic_DNA"/>
</dbReference>
<organism evidence="3 4">
    <name type="scientific">Xenorhabdus miraniensis</name>
    <dbReference type="NCBI Taxonomy" id="351674"/>
    <lineage>
        <taxon>Bacteria</taxon>
        <taxon>Pseudomonadati</taxon>
        <taxon>Pseudomonadota</taxon>
        <taxon>Gammaproteobacteria</taxon>
        <taxon>Enterobacterales</taxon>
        <taxon>Morganellaceae</taxon>
        <taxon>Xenorhabdus</taxon>
    </lineage>
</organism>
<dbReference type="InterPro" id="IPR056725">
    <property type="entry name" value="DUF7823"/>
</dbReference>
<dbReference type="RefSeq" id="WP_099115971.1">
    <property type="nucleotide sequence ID" value="NZ_CAWNQI010000078.1"/>
</dbReference>
<dbReference type="OrthoDB" id="6448141at2"/>
<dbReference type="Pfam" id="PF11195">
    <property type="entry name" value="Tad2-like"/>
    <property type="match status" value="1"/>
</dbReference>